<dbReference type="EMBL" id="CZPT02001196">
    <property type="protein sequence ID" value="SCU69356.1"/>
    <property type="molecule type" value="Genomic_DNA"/>
</dbReference>
<gene>
    <name evidence="1" type="ORF">TEOVI_000092200</name>
</gene>
<reference evidence="1" key="1">
    <citation type="submission" date="2016-09" db="EMBL/GenBank/DDBJ databases">
        <authorList>
            <person name="Hebert L."/>
            <person name="Moumen B."/>
        </authorList>
    </citation>
    <scope>NUCLEOTIDE SEQUENCE [LARGE SCALE GENOMIC DNA]</scope>
    <source>
        <strain evidence="1">OVI</strain>
    </source>
</reference>
<dbReference type="GeneID" id="92374862"/>
<sequence>MKVAGSILALLRNRLPTAPLHPVTAAELLCELHPSEDRVVSAHLVGCVEGNGVLLSLPVLLGLIRRGYSDSLKSFGSSALSQWGPMEETIFTALWVQLRSQRESLVEVGSGPDATDGIGESEAQVSAPERLHADSCLLIERMMLLMISLGKFVLHSTLTLKGVRLQLLAEALSPPCDAVESAWCRMAEARNAGEIPSERLLDISKLVARCVHIYGKYFAAYHHIFCAILFTGVEASRKLLEAQLPLTDRETLARVRSARDVLLEVKPLLTGLLVRASSRETQRYVTEVEEWLEMIVSLVETPVLKAVGLQLRSHICSLGSSGNVDNSEILGAELRNCYIVMMHTAAVLLAMRFHRNRFFEECNFCVRANNLIARGLKTIWWMLDTITMSMGSPNKAVELQDLHSEDSVTWCEWGNCCEVAEVVRRFFPLYSDDARVSKMALTNPYFCVSHHPPVSEITSVLLRILRAACHRLARSVAGDGDLQCSTVPFVVFLQIVRAALSWGDACHEDGGLSPSFVWSTIRATLPRQLHASSPPLWTVLVLLEDLGASAYFCAYHCRVKLSIEDRTVIDAMKEMCDNCLAYLNKRYLCDDDLADADVICRVLHTLAALKTRGRDQSTLFGGDLFSSHSTLMNHLRKQLVPLDQGVLRRSGGSSTSSSRTGINNLAGDPQGGDFHGGAYWFICSACETNILWQKGTASISSPSSCHCWMRRNDPVEAVVACIELFLPLLGQEDRVGDHEHFMEDAYPTLRSVYNAAIRSYCTTTPLCGGLGSDELFSSDCALPSKYGTGSERQPLAPTAFLVECHQYLLLLYPTAMQPQHAYRILRVMLTTSPLLFAHTPQLARFLFRCLIPVERGRSTSAHDFIESCDPQELWQVLLCACATQVACAGCKTSSNNVRRDEGGKVPIIPSSIWSEDAEIVFGVLYDVGNSDVGDNDTFLTIRGHVVRRAMEILHAQGL</sequence>
<keyword evidence="2" id="KW-1185">Reference proteome</keyword>
<evidence type="ECO:0000313" key="2">
    <source>
        <dbReference type="Proteomes" id="UP000195570"/>
    </source>
</evidence>
<accession>A0A1G4IB86</accession>
<protein>
    <submittedName>
        <fullName evidence="1">Uncharacterized protein</fullName>
    </submittedName>
</protein>
<evidence type="ECO:0000313" key="1">
    <source>
        <dbReference type="EMBL" id="SCU69356.1"/>
    </source>
</evidence>
<dbReference type="VEuPathDB" id="TriTrypDB:TEOVI_000092200"/>
<comment type="caution">
    <text evidence="1">The sequence shown here is derived from an EMBL/GenBank/DDBJ whole genome shotgun (WGS) entry which is preliminary data.</text>
</comment>
<proteinExistence type="predicted"/>
<dbReference type="RefSeq" id="XP_067080341.1">
    <property type="nucleotide sequence ID" value="XM_067224240.1"/>
</dbReference>
<dbReference type="Proteomes" id="UP000195570">
    <property type="component" value="Unassembled WGS sequence"/>
</dbReference>
<dbReference type="AlphaFoldDB" id="A0A1G4IB86"/>
<organism evidence="1 2">
    <name type="scientific">Trypanosoma equiperdum</name>
    <dbReference type="NCBI Taxonomy" id="5694"/>
    <lineage>
        <taxon>Eukaryota</taxon>
        <taxon>Discoba</taxon>
        <taxon>Euglenozoa</taxon>
        <taxon>Kinetoplastea</taxon>
        <taxon>Metakinetoplastina</taxon>
        <taxon>Trypanosomatida</taxon>
        <taxon>Trypanosomatidae</taxon>
        <taxon>Trypanosoma</taxon>
    </lineage>
</organism>
<name>A0A1G4IB86_TRYEQ</name>